<accession>A0A8J8NHA3</accession>
<reference evidence="1" key="1">
    <citation type="submission" date="2019-06" db="EMBL/GenBank/DDBJ databases">
        <authorList>
            <person name="Zheng W."/>
        </authorList>
    </citation>
    <scope>NUCLEOTIDE SEQUENCE</scope>
    <source>
        <strain evidence="1">QDHG01</strain>
    </source>
</reference>
<dbReference type="AlphaFoldDB" id="A0A8J8NHA3"/>
<dbReference type="EMBL" id="RRYP01016711">
    <property type="protein sequence ID" value="TNV74694.1"/>
    <property type="molecule type" value="Genomic_DNA"/>
</dbReference>
<gene>
    <name evidence="1" type="ORF">FGO68_gene1630</name>
</gene>
<evidence type="ECO:0000313" key="1">
    <source>
        <dbReference type="EMBL" id="TNV74694.1"/>
    </source>
</evidence>
<evidence type="ECO:0000313" key="2">
    <source>
        <dbReference type="Proteomes" id="UP000785679"/>
    </source>
</evidence>
<proteinExistence type="predicted"/>
<sequence>MLKAFMCLAQHWTDDLFNLRITFDCDSQVIVSQLVAIVAPRVVYNQPIICLRILHECLYIAPLLPVATQRHTAEIQVILNGAHGFLSARALIVNLEILADAQIEGVTQFAAGELQVRVVLCQGLQVIEVQIGFEVAIFEYLGL</sequence>
<dbReference type="Proteomes" id="UP000785679">
    <property type="component" value="Unassembled WGS sequence"/>
</dbReference>
<name>A0A8J8NHA3_HALGN</name>
<keyword evidence="2" id="KW-1185">Reference proteome</keyword>
<comment type="caution">
    <text evidence="1">The sequence shown here is derived from an EMBL/GenBank/DDBJ whole genome shotgun (WGS) entry which is preliminary data.</text>
</comment>
<organism evidence="1 2">
    <name type="scientific">Halteria grandinella</name>
    <dbReference type="NCBI Taxonomy" id="5974"/>
    <lineage>
        <taxon>Eukaryota</taxon>
        <taxon>Sar</taxon>
        <taxon>Alveolata</taxon>
        <taxon>Ciliophora</taxon>
        <taxon>Intramacronucleata</taxon>
        <taxon>Spirotrichea</taxon>
        <taxon>Stichotrichia</taxon>
        <taxon>Sporadotrichida</taxon>
        <taxon>Halteriidae</taxon>
        <taxon>Halteria</taxon>
    </lineage>
</organism>
<protein>
    <submittedName>
        <fullName evidence="1">Uncharacterized protein</fullName>
    </submittedName>
</protein>